<name>A0A1C3K0R9_9BURK</name>
<dbReference type="SUPFAM" id="SSF89796">
    <property type="entry name" value="CoA-transferase family III (CaiB/BaiF)"/>
    <property type="match status" value="1"/>
</dbReference>
<dbReference type="InterPro" id="IPR050509">
    <property type="entry name" value="CoA-transferase_III"/>
</dbReference>
<keyword evidence="1 2" id="KW-0808">Transferase</keyword>
<dbReference type="PANTHER" id="PTHR48228">
    <property type="entry name" value="SUCCINYL-COA--D-CITRAMALATE COA-TRANSFERASE"/>
    <property type="match status" value="1"/>
</dbReference>
<proteinExistence type="predicted"/>
<organism evidence="2 4">
    <name type="scientific">Orrella dioscoreae</name>
    <dbReference type="NCBI Taxonomy" id="1851544"/>
    <lineage>
        <taxon>Bacteria</taxon>
        <taxon>Pseudomonadati</taxon>
        <taxon>Pseudomonadota</taxon>
        <taxon>Betaproteobacteria</taxon>
        <taxon>Burkholderiales</taxon>
        <taxon>Alcaligenaceae</taxon>
        <taxon>Orrella</taxon>
    </lineage>
</organism>
<dbReference type="EMBL" id="LT907988">
    <property type="protein sequence ID" value="SOE50818.1"/>
    <property type="molecule type" value="Genomic_DNA"/>
</dbReference>
<keyword evidence="4" id="KW-1185">Reference proteome</keyword>
<dbReference type="Proteomes" id="UP000078558">
    <property type="component" value="Chromosome I"/>
</dbReference>
<dbReference type="Pfam" id="PF02515">
    <property type="entry name" value="CoA_transf_3"/>
    <property type="match status" value="1"/>
</dbReference>
<accession>A0A1C3K0R9</accession>
<dbReference type="EMBL" id="FLRC01000014">
    <property type="protein sequence ID" value="SBT25099.1"/>
    <property type="molecule type" value="Genomic_DNA"/>
</dbReference>
<protein>
    <submittedName>
        <fullName evidence="2">L-carnitine dehydratase/bile acid-inducible protein F</fullName>
        <ecNumber evidence="2">2.8.3.16</ecNumber>
    </submittedName>
</protein>
<dbReference type="OrthoDB" id="5294844at2"/>
<gene>
    <name evidence="2" type="ORF">ODI_01915</name>
    <name evidence="3" type="ORF">ODI_R2993</name>
</gene>
<reference evidence="3 4" key="2">
    <citation type="submission" date="2017-08" db="EMBL/GenBank/DDBJ databases">
        <authorList>
            <person name="de Groot N.N."/>
        </authorList>
    </citation>
    <scope>NUCLEOTIDE SEQUENCE [LARGE SCALE GENOMIC DNA]</scope>
    <source>
        <strain evidence="3">Orrdi1</strain>
    </source>
</reference>
<dbReference type="AlphaFoldDB" id="A0A1C3K0R9"/>
<reference evidence="2 4" key="1">
    <citation type="submission" date="2016-06" db="EMBL/GenBank/DDBJ databases">
        <authorList>
            <person name="Kjaerup R.B."/>
            <person name="Dalgaard T.S."/>
            <person name="Juul-Madsen H.R."/>
        </authorList>
    </citation>
    <scope>NUCLEOTIDE SEQUENCE [LARGE SCALE GENOMIC DNA]</scope>
    <source>
        <strain evidence="2">Orrdi1</strain>
    </source>
</reference>
<dbReference type="InterPro" id="IPR023606">
    <property type="entry name" value="CoA-Trfase_III_dom_1_sf"/>
</dbReference>
<sequence>MKTLPPSGALAGLRVLEMGSTVAGPFCGRLLADFGAEVIKIEAPEGDPLRTMGEHQDGVSLYAASLLRNKSLVTLDLRQAEGQALARELALRSDIVIENFRPGTLEKWNMGYDVLSSGNPGVILVRISGYGQDGPYRDRPGYGVIGEAVSGVRHMTGDPDRPPARVAVSMTDYLTGLYGAFGAMMAVHARQATGKGQVVDAALYEGAFSMMEPFVPAYDKLGTVPARTGSRLPGSTPNNLYPTRDGGHVHIAAMSDAVFRRLAAAMEDAGLGEDARYATAALRRANEEALDARIAAWTSAREQAAIERALAAASVPAARAYTLADIFDDPHYRARRMLQRVPHDVLGDVTVAGVVPQLSGTPGCITQAGGAAGRDTRDVLSRWLNLDAARLDALAQQGVLGQMEAGA</sequence>
<dbReference type="PANTHER" id="PTHR48228:SF6">
    <property type="entry name" value="L-CARNITINE COA-TRANSFERASE"/>
    <property type="match status" value="1"/>
</dbReference>
<dbReference type="Gene3D" id="3.40.50.10540">
    <property type="entry name" value="Crotonobetainyl-coa:carnitine coa-transferase, domain 1"/>
    <property type="match status" value="1"/>
</dbReference>
<dbReference type="RefSeq" id="WP_067752439.1">
    <property type="nucleotide sequence ID" value="NZ_LT907988.1"/>
</dbReference>
<evidence type="ECO:0000313" key="2">
    <source>
        <dbReference type="EMBL" id="SBT25099.1"/>
    </source>
</evidence>
<dbReference type="EC" id="2.8.3.16" evidence="2"/>
<dbReference type="InterPro" id="IPR044855">
    <property type="entry name" value="CoA-Trfase_III_dom3_sf"/>
</dbReference>
<dbReference type="InterPro" id="IPR003673">
    <property type="entry name" value="CoA-Trfase_fam_III"/>
</dbReference>
<evidence type="ECO:0000313" key="3">
    <source>
        <dbReference type="EMBL" id="SOE50818.1"/>
    </source>
</evidence>
<dbReference type="GO" id="GO:0033608">
    <property type="term" value="F:formyl-CoA transferase activity"/>
    <property type="evidence" value="ECO:0007669"/>
    <property type="project" value="UniProtKB-EC"/>
</dbReference>
<evidence type="ECO:0000256" key="1">
    <source>
        <dbReference type="ARBA" id="ARBA00022679"/>
    </source>
</evidence>
<dbReference type="KEGG" id="odi:ODI_R2993"/>
<dbReference type="Gene3D" id="3.30.1540.10">
    <property type="entry name" value="formyl-coa transferase, domain 3"/>
    <property type="match status" value="1"/>
</dbReference>
<dbReference type="STRING" id="1851544.ODI_01915"/>
<evidence type="ECO:0000313" key="4">
    <source>
        <dbReference type="Proteomes" id="UP000078558"/>
    </source>
</evidence>